<gene>
    <name evidence="1" type="ORF">SPELUC_LOCUS16704</name>
</gene>
<accession>A0ACA9RBA2</accession>
<evidence type="ECO:0000313" key="2">
    <source>
        <dbReference type="Proteomes" id="UP000789366"/>
    </source>
</evidence>
<dbReference type="Proteomes" id="UP000789366">
    <property type="component" value="Unassembled WGS sequence"/>
</dbReference>
<organism evidence="1 2">
    <name type="scientific">Cetraspora pellucida</name>
    <dbReference type="NCBI Taxonomy" id="1433469"/>
    <lineage>
        <taxon>Eukaryota</taxon>
        <taxon>Fungi</taxon>
        <taxon>Fungi incertae sedis</taxon>
        <taxon>Mucoromycota</taxon>
        <taxon>Glomeromycotina</taxon>
        <taxon>Glomeromycetes</taxon>
        <taxon>Diversisporales</taxon>
        <taxon>Gigasporaceae</taxon>
        <taxon>Cetraspora</taxon>
    </lineage>
</organism>
<name>A0ACA9RBA2_9GLOM</name>
<evidence type="ECO:0000313" key="1">
    <source>
        <dbReference type="EMBL" id="CAG8784945.1"/>
    </source>
</evidence>
<keyword evidence="2" id="KW-1185">Reference proteome</keyword>
<comment type="caution">
    <text evidence="1">The sequence shown here is derived from an EMBL/GenBank/DDBJ whole genome shotgun (WGS) entry which is preliminary data.</text>
</comment>
<sequence length="124" mass="14307">MHQVVFDPDDDAATILARADRQKTTLMAFFEACATIQTASQYTYQEFPQHFVWNKNSKKWTIRKKGFAIGRIYFADPSAGERFYLRLLLINVRGPQSGSQLRSLFAILLTQCAPTLPENLWTRF</sequence>
<dbReference type="EMBL" id="CAJVPW010063635">
    <property type="protein sequence ID" value="CAG8784945.1"/>
    <property type="molecule type" value="Genomic_DNA"/>
</dbReference>
<feature type="non-terminal residue" evidence="1">
    <location>
        <position position="1"/>
    </location>
</feature>
<reference evidence="1" key="1">
    <citation type="submission" date="2021-06" db="EMBL/GenBank/DDBJ databases">
        <authorList>
            <person name="Kallberg Y."/>
            <person name="Tangrot J."/>
            <person name="Rosling A."/>
        </authorList>
    </citation>
    <scope>NUCLEOTIDE SEQUENCE</scope>
    <source>
        <strain evidence="1">28 12/20/2015</strain>
    </source>
</reference>
<protein>
    <submittedName>
        <fullName evidence="1">1030_t:CDS:1</fullName>
    </submittedName>
</protein>
<feature type="non-terminal residue" evidence="1">
    <location>
        <position position="124"/>
    </location>
</feature>
<proteinExistence type="predicted"/>